<dbReference type="STRING" id="1437874.CSPHI_11410"/>
<dbReference type="SUPFAM" id="SSF53850">
    <property type="entry name" value="Periplasmic binding protein-like II"/>
    <property type="match status" value="1"/>
</dbReference>
<gene>
    <name evidence="2" type="ORF">CSPHI_11410</name>
</gene>
<dbReference type="InterPro" id="IPR019546">
    <property type="entry name" value="TAT_signal_bac_arc"/>
</dbReference>
<dbReference type="PROSITE" id="PS51257">
    <property type="entry name" value="PROKAR_LIPOPROTEIN"/>
    <property type="match status" value="1"/>
</dbReference>
<dbReference type="GO" id="GO:0022857">
    <property type="term" value="F:transmembrane transporter activity"/>
    <property type="evidence" value="ECO:0007669"/>
    <property type="project" value="InterPro"/>
</dbReference>
<evidence type="ECO:0000313" key="2">
    <source>
        <dbReference type="EMBL" id="APT91473.1"/>
    </source>
</evidence>
<dbReference type="InterPro" id="IPR007210">
    <property type="entry name" value="ABC_Gly_betaine_transp_sub-bd"/>
</dbReference>
<dbReference type="OrthoDB" id="9781705at2"/>
<reference evidence="2 3" key="1">
    <citation type="submission" date="2014-08" db="EMBL/GenBank/DDBJ databases">
        <title>Complete genome sequence of Corynebacterium sphenisci CECT 5990(T) (=DSM 44792(T)), isolated from healthy wild penguins.</title>
        <authorList>
            <person name="Ruckert C."/>
            <person name="Albersmeier A."/>
            <person name="Winkler A."/>
            <person name="Kalinowski J."/>
        </authorList>
    </citation>
    <scope>NUCLEOTIDE SEQUENCE [LARGE SCALE GENOMIC DNA]</scope>
    <source>
        <strain evidence="2 3">DSM 44792</strain>
    </source>
</reference>
<protein>
    <recommendedName>
        <fullName evidence="1">ABC-type glycine betaine transport system substrate-binding domain-containing protein</fullName>
    </recommendedName>
</protein>
<dbReference type="PROSITE" id="PS51318">
    <property type="entry name" value="TAT"/>
    <property type="match status" value="1"/>
</dbReference>
<dbReference type="Gene3D" id="3.40.190.10">
    <property type="entry name" value="Periplasmic binding protein-like II"/>
    <property type="match status" value="1"/>
</dbReference>
<keyword evidence="3" id="KW-1185">Reference proteome</keyword>
<proteinExistence type="predicted"/>
<dbReference type="GO" id="GO:0043190">
    <property type="term" value="C:ATP-binding cassette (ABC) transporter complex"/>
    <property type="evidence" value="ECO:0007669"/>
    <property type="project" value="InterPro"/>
</dbReference>
<accession>A0A1L7D087</accession>
<dbReference type="InterPro" id="IPR006311">
    <property type="entry name" value="TAT_signal"/>
</dbReference>
<organism evidence="2 3">
    <name type="scientific">Corynebacterium sphenisci DSM 44792</name>
    <dbReference type="NCBI Taxonomy" id="1437874"/>
    <lineage>
        <taxon>Bacteria</taxon>
        <taxon>Bacillati</taxon>
        <taxon>Actinomycetota</taxon>
        <taxon>Actinomycetes</taxon>
        <taxon>Mycobacteriales</taxon>
        <taxon>Corynebacteriaceae</taxon>
        <taxon>Corynebacterium</taxon>
    </lineage>
</organism>
<feature type="domain" description="ABC-type glycine betaine transport system substrate-binding" evidence="1">
    <location>
        <begin position="39"/>
        <end position="309"/>
    </location>
</feature>
<dbReference type="NCBIfam" id="TIGR01409">
    <property type="entry name" value="TAT_signal_seq"/>
    <property type="match status" value="1"/>
</dbReference>
<dbReference type="Proteomes" id="UP000185469">
    <property type="component" value="Chromosome"/>
</dbReference>
<evidence type="ECO:0000313" key="3">
    <source>
        <dbReference type="Proteomes" id="UP000185469"/>
    </source>
</evidence>
<dbReference type="AlphaFoldDB" id="A0A1L7D087"/>
<dbReference type="EMBL" id="CP009248">
    <property type="protein sequence ID" value="APT91473.1"/>
    <property type="molecule type" value="Genomic_DNA"/>
</dbReference>
<dbReference type="KEGG" id="csph:CSPHI_11410"/>
<dbReference type="RefSeq" id="WP_075693309.1">
    <property type="nucleotide sequence ID" value="NZ_CP009248.1"/>
</dbReference>
<evidence type="ECO:0000259" key="1">
    <source>
        <dbReference type="Pfam" id="PF04069"/>
    </source>
</evidence>
<sequence>MNARITRRGFLAGAGLAAATGLAGCLIDPANPANRKPGQIRIGSAMFPESEIVARIWALALADSGRDVHVIPQIGSREVYLAALAEGAIDLVPEYSGNLLAHYGEVPAGADEADILAALRAALPGGFLALDAAPAESKDAYRVTRATAEELDLTSLADLAAAAEAAGPLRIGAPPELAERPYGPDGLIGVYGVAPGGVELVGYGDSGGPLTLRALLDGAIDLANIYTTSPIPGPDGRPADLVTLADPERLIPPQNVVPVARAAAVDEAAREVLAGVNARLTTEDLVAMNQRSSGVEKAGADRIARDWLDGAAPGTGLG</sequence>
<name>A0A1L7D087_9CORY</name>
<dbReference type="Pfam" id="PF04069">
    <property type="entry name" value="OpuAC"/>
    <property type="match status" value="1"/>
</dbReference>
<dbReference type="Gene3D" id="3.40.190.120">
    <property type="entry name" value="Osmoprotection protein (prox), domain 2"/>
    <property type="match status" value="1"/>
</dbReference>
<dbReference type="CDD" id="cd13606">
    <property type="entry name" value="PBP2_ProX_like"/>
    <property type="match status" value="1"/>
</dbReference>